<dbReference type="AlphaFoldDB" id="A0A4C1YHG8"/>
<protein>
    <submittedName>
        <fullName evidence="1">Uncharacterized protein</fullName>
    </submittedName>
</protein>
<accession>A0A4C1YHG8</accession>
<comment type="caution">
    <text evidence="1">The sequence shown here is derived from an EMBL/GenBank/DDBJ whole genome shotgun (WGS) entry which is preliminary data.</text>
</comment>
<evidence type="ECO:0000313" key="2">
    <source>
        <dbReference type="Proteomes" id="UP000299102"/>
    </source>
</evidence>
<proteinExistence type="predicted"/>
<sequence>MSITTLLLRNETSYAPNGNSISKICQISINNVARAVLLNKAVGSRRCFLRRTPAKRWAASPPARPSHNFRSSLHNAFRPSLRFRGRSERHVDAEQMRSQFTIVLVHGDCNFRRQVATRLKLGQTP</sequence>
<gene>
    <name evidence="1" type="ORF">EVAR_59627_1</name>
</gene>
<dbReference type="EMBL" id="BGZK01001220">
    <property type="protein sequence ID" value="GBP74733.1"/>
    <property type="molecule type" value="Genomic_DNA"/>
</dbReference>
<reference evidence="1 2" key="1">
    <citation type="journal article" date="2019" name="Commun. Biol.">
        <title>The bagworm genome reveals a unique fibroin gene that provides high tensile strength.</title>
        <authorList>
            <person name="Kono N."/>
            <person name="Nakamura H."/>
            <person name="Ohtoshi R."/>
            <person name="Tomita M."/>
            <person name="Numata K."/>
            <person name="Arakawa K."/>
        </authorList>
    </citation>
    <scope>NUCLEOTIDE SEQUENCE [LARGE SCALE GENOMIC DNA]</scope>
</reference>
<name>A0A4C1YHG8_EUMVA</name>
<dbReference type="Proteomes" id="UP000299102">
    <property type="component" value="Unassembled WGS sequence"/>
</dbReference>
<keyword evidence="2" id="KW-1185">Reference proteome</keyword>
<organism evidence="1 2">
    <name type="scientific">Eumeta variegata</name>
    <name type="common">Bagworm moth</name>
    <name type="synonym">Eumeta japonica</name>
    <dbReference type="NCBI Taxonomy" id="151549"/>
    <lineage>
        <taxon>Eukaryota</taxon>
        <taxon>Metazoa</taxon>
        <taxon>Ecdysozoa</taxon>
        <taxon>Arthropoda</taxon>
        <taxon>Hexapoda</taxon>
        <taxon>Insecta</taxon>
        <taxon>Pterygota</taxon>
        <taxon>Neoptera</taxon>
        <taxon>Endopterygota</taxon>
        <taxon>Lepidoptera</taxon>
        <taxon>Glossata</taxon>
        <taxon>Ditrysia</taxon>
        <taxon>Tineoidea</taxon>
        <taxon>Psychidae</taxon>
        <taxon>Oiketicinae</taxon>
        <taxon>Eumeta</taxon>
    </lineage>
</organism>
<evidence type="ECO:0000313" key="1">
    <source>
        <dbReference type="EMBL" id="GBP74733.1"/>
    </source>
</evidence>